<proteinExistence type="inferred from homology"/>
<evidence type="ECO:0000256" key="6">
    <source>
        <dbReference type="RuleBase" id="RU361264"/>
    </source>
</evidence>
<dbReference type="Proteomes" id="UP000051952">
    <property type="component" value="Unassembled WGS sequence"/>
</dbReference>
<name>A0A0S4JG02_BODSA</name>
<evidence type="ECO:0000256" key="4">
    <source>
        <dbReference type="ARBA" id="ARBA00022989"/>
    </source>
</evidence>
<dbReference type="VEuPathDB" id="TriTrypDB:BSAL_19355"/>
<feature type="transmembrane region" description="Helical" evidence="6">
    <location>
        <begin position="108"/>
        <end position="131"/>
    </location>
</feature>
<evidence type="ECO:0000256" key="1">
    <source>
        <dbReference type="ARBA" id="ARBA00004141"/>
    </source>
</evidence>
<dbReference type="OrthoDB" id="411251at2759"/>
<evidence type="ECO:0000256" key="3">
    <source>
        <dbReference type="ARBA" id="ARBA00022692"/>
    </source>
</evidence>
<protein>
    <recommendedName>
        <fullName evidence="6">Protein YIPF</fullName>
    </recommendedName>
</protein>
<evidence type="ECO:0000256" key="5">
    <source>
        <dbReference type="ARBA" id="ARBA00023136"/>
    </source>
</evidence>
<organism evidence="8 9">
    <name type="scientific">Bodo saltans</name>
    <name type="common">Flagellated protozoan</name>
    <dbReference type="NCBI Taxonomy" id="75058"/>
    <lineage>
        <taxon>Eukaryota</taxon>
        <taxon>Discoba</taxon>
        <taxon>Euglenozoa</taxon>
        <taxon>Kinetoplastea</taxon>
        <taxon>Metakinetoplastina</taxon>
        <taxon>Eubodonida</taxon>
        <taxon>Bodonidae</taxon>
        <taxon>Bodo</taxon>
    </lineage>
</organism>
<keyword evidence="3 6" id="KW-0812">Transmembrane</keyword>
<dbReference type="AlphaFoldDB" id="A0A0S4JG02"/>
<dbReference type="OMA" id="VMAMFGW"/>
<feature type="domain" description="Yip1" evidence="7">
    <location>
        <begin position="50"/>
        <end position="185"/>
    </location>
</feature>
<keyword evidence="5 6" id="KW-0472">Membrane</keyword>
<sequence length="190" mass="20955">MAAAVPIGADTTVRSSTLDEPVLQTIWRDIRAIGEKLLIVVIPFASRGQTLRDWDLWGPLVLCCILAFILGTSATDNQSGQIFSAVFVLVWVGSAVVTINAKFLGSAISFFQSVCVMGYCIAPLVIAAIPSAIFKNFWFTLIITSVAWVWSTYASLRFFRGSVKPEREILVVYPVGLFYFFIAWMMVVGL</sequence>
<evidence type="ECO:0000256" key="2">
    <source>
        <dbReference type="ARBA" id="ARBA00010596"/>
    </source>
</evidence>
<dbReference type="GO" id="GO:0005802">
    <property type="term" value="C:trans-Golgi network"/>
    <property type="evidence" value="ECO:0007669"/>
    <property type="project" value="TreeGrafter"/>
</dbReference>
<evidence type="ECO:0000259" key="7">
    <source>
        <dbReference type="Pfam" id="PF04893"/>
    </source>
</evidence>
<keyword evidence="4 6" id="KW-1133">Transmembrane helix</keyword>
<dbReference type="GO" id="GO:0000139">
    <property type="term" value="C:Golgi membrane"/>
    <property type="evidence" value="ECO:0007669"/>
    <property type="project" value="UniProtKB-SubCell"/>
</dbReference>
<dbReference type="GO" id="GO:0006888">
    <property type="term" value="P:endoplasmic reticulum to Golgi vesicle-mediated transport"/>
    <property type="evidence" value="ECO:0007669"/>
    <property type="project" value="InterPro"/>
</dbReference>
<feature type="transmembrane region" description="Helical" evidence="6">
    <location>
        <begin position="56"/>
        <end position="75"/>
    </location>
</feature>
<dbReference type="Pfam" id="PF04893">
    <property type="entry name" value="Yip1"/>
    <property type="match status" value="1"/>
</dbReference>
<accession>A0A0S4JG02</accession>
<dbReference type="InterPro" id="IPR006977">
    <property type="entry name" value="Yip1_dom"/>
</dbReference>
<evidence type="ECO:0000313" key="8">
    <source>
        <dbReference type="EMBL" id="CUG89114.1"/>
    </source>
</evidence>
<dbReference type="InterPro" id="IPR045231">
    <property type="entry name" value="Yip1/4-like"/>
</dbReference>
<feature type="transmembrane region" description="Helical" evidence="6">
    <location>
        <begin position="81"/>
        <end position="101"/>
    </location>
</feature>
<gene>
    <name evidence="8" type="ORF">BSAL_19355</name>
</gene>
<evidence type="ECO:0000313" key="9">
    <source>
        <dbReference type="Proteomes" id="UP000051952"/>
    </source>
</evidence>
<feature type="transmembrane region" description="Helical" evidence="6">
    <location>
        <begin position="168"/>
        <end position="187"/>
    </location>
</feature>
<dbReference type="PANTHER" id="PTHR21236">
    <property type="entry name" value="GOLGI MEMBRANE PROTEIN YIP1"/>
    <property type="match status" value="1"/>
</dbReference>
<dbReference type="PANTHER" id="PTHR21236:SF1">
    <property type="entry name" value="PROTEIN YIPF6"/>
    <property type="match status" value="1"/>
</dbReference>
<dbReference type="EMBL" id="CYKH01001705">
    <property type="protein sequence ID" value="CUG89114.1"/>
    <property type="molecule type" value="Genomic_DNA"/>
</dbReference>
<reference evidence="9" key="1">
    <citation type="submission" date="2015-09" db="EMBL/GenBank/DDBJ databases">
        <authorList>
            <consortium name="Pathogen Informatics"/>
        </authorList>
    </citation>
    <scope>NUCLEOTIDE SEQUENCE [LARGE SCALE GENOMIC DNA]</scope>
    <source>
        <strain evidence="9">Lake Konstanz</strain>
    </source>
</reference>
<keyword evidence="9" id="KW-1185">Reference proteome</keyword>
<feature type="transmembrane region" description="Helical" evidence="6">
    <location>
        <begin position="137"/>
        <end position="156"/>
    </location>
</feature>
<comment type="subcellular location">
    <subcellularLocation>
        <location evidence="6">Golgi apparatus membrane</location>
        <topology evidence="6">Multi-pass membrane protein</topology>
    </subcellularLocation>
    <subcellularLocation>
        <location evidence="1">Membrane</location>
        <topology evidence="1">Multi-pass membrane protein</topology>
    </subcellularLocation>
</comment>
<comment type="similarity">
    <text evidence="2 6">Belongs to the YIP1 family.</text>
</comment>